<keyword evidence="1" id="KW-0812">Transmembrane</keyword>
<feature type="transmembrane region" description="Helical" evidence="1">
    <location>
        <begin position="159"/>
        <end position="179"/>
    </location>
</feature>
<keyword evidence="1" id="KW-0472">Membrane</keyword>
<gene>
    <name evidence="2" type="ORF">Lbir_0310</name>
    <name evidence="3" type="ORF">NCTC12437_01688</name>
</gene>
<name>A0A378IA40_9GAMM</name>
<evidence type="ECO:0000256" key="1">
    <source>
        <dbReference type="SAM" id="Phobius"/>
    </source>
</evidence>
<accession>A0A378IA40</accession>
<dbReference type="EMBL" id="UGNW01000001">
    <property type="protein sequence ID" value="STX31913.1"/>
    <property type="molecule type" value="Genomic_DNA"/>
</dbReference>
<dbReference type="Proteomes" id="UP000255066">
    <property type="component" value="Unassembled WGS sequence"/>
</dbReference>
<evidence type="ECO:0008006" key="6">
    <source>
        <dbReference type="Google" id="ProtNLM"/>
    </source>
</evidence>
<sequence>MTQQQKASIYAGNKMSLTFRDYFFLLVGIAGAIITLYGFTQFNAQAYYVAGSSLLLITAIYSRLVFFIALELILIAGHGAILLGIGSILQFAIPVLLCIQLLTFFYLIGQLNNIYLLIGIVGIGSLSIGFAYANDWIFFIGGVSLAIYAFSIVKKNPLVLLWAILNSLFALIAIINVIFS</sequence>
<evidence type="ECO:0000313" key="2">
    <source>
        <dbReference type="EMBL" id="KTC75590.1"/>
    </source>
</evidence>
<feature type="transmembrane region" description="Helical" evidence="1">
    <location>
        <begin position="114"/>
        <end position="131"/>
    </location>
</feature>
<protein>
    <recommendedName>
        <fullName evidence="6">Transmembrane protein</fullName>
    </recommendedName>
</protein>
<feature type="transmembrane region" description="Helical" evidence="1">
    <location>
        <begin position="46"/>
        <end position="69"/>
    </location>
</feature>
<dbReference type="STRING" id="28083.Lbir_0310"/>
<keyword evidence="1" id="KW-1133">Transmembrane helix</keyword>
<feature type="transmembrane region" description="Helical" evidence="1">
    <location>
        <begin position="81"/>
        <end position="108"/>
    </location>
</feature>
<feature type="transmembrane region" description="Helical" evidence="1">
    <location>
        <begin position="21"/>
        <end position="40"/>
    </location>
</feature>
<evidence type="ECO:0000313" key="5">
    <source>
        <dbReference type="Proteomes" id="UP000255066"/>
    </source>
</evidence>
<evidence type="ECO:0000313" key="3">
    <source>
        <dbReference type="EMBL" id="STX31913.1"/>
    </source>
</evidence>
<evidence type="ECO:0000313" key="4">
    <source>
        <dbReference type="Proteomes" id="UP000054735"/>
    </source>
</evidence>
<dbReference type="AlphaFoldDB" id="A0A378IA40"/>
<keyword evidence="4" id="KW-1185">Reference proteome</keyword>
<organism evidence="3 5">
    <name type="scientific">Legionella birminghamensis</name>
    <dbReference type="NCBI Taxonomy" id="28083"/>
    <lineage>
        <taxon>Bacteria</taxon>
        <taxon>Pseudomonadati</taxon>
        <taxon>Pseudomonadota</taxon>
        <taxon>Gammaproteobacteria</taxon>
        <taxon>Legionellales</taxon>
        <taxon>Legionellaceae</taxon>
        <taxon>Legionella</taxon>
    </lineage>
</organism>
<dbReference type="EMBL" id="LNXT01000003">
    <property type="protein sequence ID" value="KTC75590.1"/>
    <property type="molecule type" value="Genomic_DNA"/>
</dbReference>
<reference evidence="3 5" key="2">
    <citation type="submission" date="2018-06" db="EMBL/GenBank/DDBJ databases">
        <authorList>
            <consortium name="Pathogen Informatics"/>
            <person name="Doyle S."/>
        </authorList>
    </citation>
    <scope>NUCLEOTIDE SEQUENCE [LARGE SCALE GENOMIC DNA]</scope>
    <source>
        <strain evidence="3 5">NCTC12437</strain>
    </source>
</reference>
<dbReference type="Proteomes" id="UP000054735">
    <property type="component" value="Unassembled WGS sequence"/>
</dbReference>
<proteinExistence type="predicted"/>
<reference evidence="2 4" key="1">
    <citation type="submission" date="2015-11" db="EMBL/GenBank/DDBJ databases">
        <title>Genomic analysis of 38 Legionella species identifies large and diverse effector repertoires.</title>
        <authorList>
            <person name="Burstein D."/>
            <person name="Amaro F."/>
            <person name="Zusman T."/>
            <person name="Lifshitz Z."/>
            <person name="Cohen O."/>
            <person name="Gilbert J.A."/>
            <person name="Pupko T."/>
            <person name="Shuman H.A."/>
            <person name="Segal G."/>
        </authorList>
    </citation>
    <scope>NUCLEOTIDE SEQUENCE [LARGE SCALE GENOMIC DNA]</scope>
    <source>
        <strain evidence="2 4">CDC#1407-AL-14</strain>
    </source>
</reference>
<feature type="transmembrane region" description="Helical" evidence="1">
    <location>
        <begin position="136"/>
        <end position="153"/>
    </location>
</feature>